<dbReference type="InterPro" id="IPR031378">
    <property type="entry name" value="SVBP"/>
</dbReference>
<gene>
    <name evidence="10" type="ORF">LSH36_152g00016</name>
</gene>
<keyword evidence="5" id="KW-0963">Cytoplasm</keyword>
<dbReference type="GO" id="GO:0005576">
    <property type="term" value="C:extracellular region"/>
    <property type="evidence" value="ECO:0007669"/>
    <property type="project" value="UniProtKB-SubCell"/>
</dbReference>
<dbReference type="EMBL" id="JAODUP010000152">
    <property type="protein sequence ID" value="KAK2159467.1"/>
    <property type="molecule type" value="Genomic_DNA"/>
</dbReference>
<dbReference type="PANTHER" id="PTHR34762:SF1">
    <property type="entry name" value="SMALL VASOHIBIN-BINDING PROTEIN"/>
    <property type="match status" value="1"/>
</dbReference>
<evidence type="ECO:0000256" key="4">
    <source>
        <dbReference type="ARBA" id="ARBA00018251"/>
    </source>
</evidence>
<proteinExistence type="inferred from homology"/>
<dbReference type="GO" id="GO:0005856">
    <property type="term" value="C:cytoskeleton"/>
    <property type="evidence" value="ECO:0007669"/>
    <property type="project" value="UniProtKB-SubCell"/>
</dbReference>
<dbReference type="PANTHER" id="PTHR34762">
    <property type="entry name" value="SMALL VASOHIBIN-BINDING PROTEIN"/>
    <property type="match status" value="1"/>
</dbReference>
<protein>
    <recommendedName>
        <fullName evidence="4">Small vasohibin-binding protein</fullName>
    </recommendedName>
</protein>
<keyword evidence="8" id="KW-0206">Cytoskeleton</keyword>
<dbReference type="GO" id="GO:0031397">
    <property type="term" value="P:negative regulation of protein ubiquitination"/>
    <property type="evidence" value="ECO:0007669"/>
    <property type="project" value="TreeGrafter"/>
</dbReference>
<evidence type="ECO:0000256" key="6">
    <source>
        <dbReference type="ARBA" id="ARBA00022525"/>
    </source>
</evidence>
<feature type="compositionally biased region" description="Acidic residues" evidence="9">
    <location>
        <begin position="211"/>
        <end position="220"/>
    </location>
</feature>
<evidence type="ECO:0000256" key="1">
    <source>
        <dbReference type="ARBA" id="ARBA00004245"/>
    </source>
</evidence>
<reference evidence="10" key="1">
    <citation type="journal article" date="2023" name="Mol. Biol. Evol.">
        <title>Third-Generation Sequencing Reveals the Adaptive Role of the Epigenome in Three Deep-Sea Polychaetes.</title>
        <authorList>
            <person name="Perez M."/>
            <person name="Aroh O."/>
            <person name="Sun Y."/>
            <person name="Lan Y."/>
            <person name="Juniper S.K."/>
            <person name="Young C.R."/>
            <person name="Angers B."/>
            <person name="Qian P.Y."/>
        </authorList>
    </citation>
    <scope>NUCLEOTIDE SEQUENCE</scope>
    <source>
        <strain evidence="10">P08H-3</strain>
    </source>
</reference>
<evidence type="ECO:0000256" key="5">
    <source>
        <dbReference type="ARBA" id="ARBA00022490"/>
    </source>
</evidence>
<dbReference type="GO" id="GO:0009306">
    <property type="term" value="P:protein secretion"/>
    <property type="evidence" value="ECO:0007669"/>
    <property type="project" value="TreeGrafter"/>
</dbReference>
<organism evidence="10 11">
    <name type="scientific">Paralvinella palmiformis</name>
    <dbReference type="NCBI Taxonomy" id="53620"/>
    <lineage>
        <taxon>Eukaryota</taxon>
        <taxon>Metazoa</taxon>
        <taxon>Spiralia</taxon>
        <taxon>Lophotrochozoa</taxon>
        <taxon>Annelida</taxon>
        <taxon>Polychaeta</taxon>
        <taxon>Sedentaria</taxon>
        <taxon>Canalipalpata</taxon>
        <taxon>Terebellida</taxon>
        <taxon>Terebelliformia</taxon>
        <taxon>Alvinellidae</taxon>
        <taxon>Paralvinella</taxon>
    </lineage>
</organism>
<name>A0AAD9JUP8_9ANNE</name>
<evidence type="ECO:0000256" key="7">
    <source>
        <dbReference type="ARBA" id="ARBA00023054"/>
    </source>
</evidence>
<evidence type="ECO:0000313" key="11">
    <source>
        <dbReference type="Proteomes" id="UP001208570"/>
    </source>
</evidence>
<dbReference type="AlphaFoldDB" id="A0AAD9JUP8"/>
<dbReference type="Pfam" id="PF15674">
    <property type="entry name" value="CCDC23"/>
    <property type="match status" value="1"/>
</dbReference>
<dbReference type="GO" id="GO:0045177">
    <property type="term" value="C:apical part of cell"/>
    <property type="evidence" value="ECO:0007669"/>
    <property type="project" value="TreeGrafter"/>
</dbReference>
<dbReference type="Proteomes" id="UP001208570">
    <property type="component" value="Unassembled WGS sequence"/>
</dbReference>
<keyword evidence="7" id="KW-0175">Coiled coil</keyword>
<keyword evidence="11" id="KW-1185">Reference proteome</keyword>
<feature type="region of interest" description="Disordered" evidence="9">
    <location>
        <begin position="427"/>
        <end position="450"/>
    </location>
</feature>
<evidence type="ECO:0000256" key="3">
    <source>
        <dbReference type="ARBA" id="ARBA00006072"/>
    </source>
</evidence>
<accession>A0AAD9JUP8</accession>
<evidence type="ECO:0000256" key="9">
    <source>
        <dbReference type="SAM" id="MobiDB-lite"/>
    </source>
</evidence>
<comment type="similarity">
    <text evidence="3">Belongs to the SVBP family.</text>
</comment>
<comment type="caution">
    <text evidence="10">The sequence shown here is derived from an EMBL/GenBank/DDBJ whole genome shotgun (WGS) entry which is preliminary data.</text>
</comment>
<sequence length="485" mass="54510">MPLLGPYGMSVQGIQSKEYMPDLSLVGSHVAVLQPLSFKYQPPQSQFGSVSVNRRHAVLPDICKTITSPEYIITDGTLTQRSSTQSMVGSTQMLPDGMCSVIHDAKSRVDTVHSEPKFCHGEEGVHKHAEPVCEPQCWKSTRPSPDNLLLKNELQLEKFNNDHQMPHHMIQSVGSHRLPLHNVDLNSDGHIEQRQICHGELPQDGNGQISPEEENDQNGDELADEYNNINQIHSNKTNWTKVRSKSAGRPWQPLSVKVSVTEHSQDDNFGPLIMAQCKSITVLPSAIRVGKAKVTAVVSSQVNPQTTPRSHRLAMGTMTSMSANGTSSFHLGQGRVSMPKSVESLLPHTMKSNMPAVEQVHRMVKVFCSDKHSGVLKELGMEVPCAPPATPTPDMLNRYEYIPSLNDIRSQRAVRIRLETLEKLERKRQEKLKGERSRREKQEVKEKEKELKKRQRLEIYALNKVMTEFENANFLEFCKKNGLNV</sequence>
<evidence type="ECO:0000256" key="8">
    <source>
        <dbReference type="ARBA" id="ARBA00023212"/>
    </source>
</evidence>
<evidence type="ECO:0000256" key="2">
    <source>
        <dbReference type="ARBA" id="ARBA00004613"/>
    </source>
</evidence>
<keyword evidence="6" id="KW-0964">Secreted</keyword>
<comment type="subcellular location">
    <subcellularLocation>
        <location evidence="1">Cytoplasm</location>
        <location evidence="1">Cytoskeleton</location>
    </subcellularLocation>
    <subcellularLocation>
        <location evidence="2">Secreted</location>
    </subcellularLocation>
</comment>
<evidence type="ECO:0000313" key="10">
    <source>
        <dbReference type="EMBL" id="KAK2159467.1"/>
    </source>
</evidence>
<feature type="region of interest" description="Disordered" evidence="9">
    <location>
        <begin position="200"/>
        <end position="220"/>
    </location>
</feature>